<dbReference type="Pfam" id="PF13091">
    <property type="entry name" value="PLDc_2"/>
    <property type="match status" value="2"/>
</dbReference>
<dbReference type="InterPro" id="IPR001736">
    <property type="entry name" value="PLipase_D/transphosphatidylase"/>
</dbReference>
<proteinExistence type="predicted"/>
<gene>
    <name evidence="3" type="ordered locus">EUBELI_00463</name>
</gene>
<name>C4Z3L0_LACE2</name>
<keyword evidence="1" id="KW-0812">Transmembrane</keyword>
<dbReference type="Proteomes" id="UP000001476">
    <property type="component" value="Chromosome"/>
</dbReference>
<dbReference type="HOGENOM" id="CLU_024860_0_0_9"/>
<dbReference type="CDD" id="cd09113">
    <property type="entry name" value="PLDc_ymdC_like_2"/>
    <property type="match status" value="1"/>
</dbReference>
<evidence type="ECO:0000313" key="3">
    <source>
        <dbReference type="EMBL" id="ACR71479.1"/>
    </source>
</evidence>
<keyword evidence="1" id="KW-1133">Transmembrane helix</keyword>
<dbReference type="InterPro" id="IPR025202">
    <property type="entry name" value="PLD-like_dom"/>
</dbReference>
<dbReference type="EMBL" id="CP001104">
    <property type="protein sequence ID" value="ACR71479.1"/>
    <property type="molecule type" value="Genomic_DNA"/>
</dbReference>
<dbReference type="GO" id="GO:0032049">
    <property type="term" value="P:cardiolipin biosynthetic process"/>
    <property type="evidence" value="ECO:0007669"/>
    <property type="project" value="UniProtKB-ARBA"/>
</dbReference>
<reference evidence="3 4" key="1">
    <citation type="journal article" date="2009" name="Proc. Natl. Acad. Sci. U.S.A.">
        <title>Characterizing a model human gut microbiota composed of members of its two dominant bacterial phyla.</title>
        <authorList>
            <person name="Mahowald M.A."/>
            <person name="Rey F.E."/>
            <person name="Seedorf H."/>
            <person name="Turnbaugh P.J."/>
            <person name="Fulton R.S."/>
            <person name="Wollam A."/>
            <person name="Shah N."/>
            <person name="Wang C."/>
            <person name="Magrini V."/>
            <person name="Wilson R.K."/>
            <person name="Cantarel B.L."/>
            <person name="Coutinho P.M."/>
            <person name="Henrissat B."/>
            <person name="Crock L.W."/>
            <person name="Russell A."/>
            <person name="Verberkmoes N.C."/>
            <person name="Hettich R.L."/>
            <person name="Gordon J.I."/>
        </authorList>
    </citation>
    <scope>NUCLEOTIDE SEQUENCE [LARGE SCALE GENOMIC DNA]</scope>
    <source>
        <strain evidence="4">ATCC 27750 / DSM 3376 / VPI C15-48 / C15-B4</strain>
    </source>
</reference>
<evidence type="ECO:0000313" key="4">
    <source>
        <dbReference type="Proteomes" id="UP000001476"/>
    </source>
</evidence>
<feature type="transmembrane region" description="Helical" evidence="1">
    <location>
        <begin position="36"/>
        <end position="59"/>
    </location>
</feature>
<dbReference type="STRING" id="515620.EUBELI_00463"/>
<dbReference type="PANTHER" id="PTHR21248">
    <property type="entry name" value="CARDIOLIPIN SYNTHASE"/>
    <property type="match status" value="1"/>
</dbReference>
<dbReference type="eggNOG" id="COG1502">
    <property type="taxonomic scope" value="Bacteria"/>
</dbReference>
<dbReference type="SMART" id="SM00155">
    <property type="entry name" value="PLDc"/>
    <property type="match status" value="2"/>
</dbReference>
<dbReference type="PROSITE" id="PS50035">
    <property type="entry name" value="PLD"/>
    <property type="match status" value="1"/>
</dbReference>
<sequence>MYIQHAFTARAVMRIDRYLRSIVVKSYKRRKLMKRIILGAVILLVVLIAAIVACALISYHKQPELTADEINQLDEQGIWKERTSAERARIIEDNDEALKERIRMISNAKSEIILSTFDFRSDDSGKLMLGALIDAADRGVSVNVIVDGVSGFTKMKGNPDFKALASSDNVNVKIYNKVNPFKPWQSMGRLHDKYVIADRTNYILGGRNTFNYFLGAYPGHKNYDRDVLVYCESPDETSSVNDVLAYYESVWNYKESKAFLKNNKCAGNKKVKAARKELLDNYNIYYADNKDYLTDTDYTDETVEVNNIALLSNPIECGAKKPVVWYQLTKLMEQADSQVKIHTPYIICNEYMYDGLKKVCDSVENVSLMTNSVGNNGNPFGSADYYAHKDKVLGTGLEVWEYEGGYSYHGKSVLIDDDISVVGSFNIDMRSVYLDTELMLVIDSKEINEQLGGAMQTYEHSARKANADGTYDNPYNVQPVALTPKRERRMKLIKNFLLWTRYLF</sequence>
<dbReference type="AlphaFoldDB" id="C4Z3L0"/>
<accession>C4Z3L0</accession>
<dbReference type="PANTHER" id="PTHR21248:SF12">
    <property type="entry name" value="CARDIOLIPIN SYNTHASE C"/>
    <property type="match status" value="1"/>
</dbReference>
<dbReference type="SUPFAM" id="SSF56024">
    <property type="entry name" value="Phospholipase D/nuclease"/>
    <property type="match status" value="2"/>
</dbReference>
<keyword evidence="4" id="KW-1185">Reference proteome</keyword>
<evidence type="ECO:0000259" key="2">
    <source>
        <dbReference type="PROSITE" id="PS50035"/>
    </source>
</evidence>
<dbReference type="Gene3D" id="3.30.870.10">
    <property type="entry name" value="Endonuclease Chain A"/>
    <property type="match status" value="2"/>
</dbReference>
<organism evidence="3 4">
    <name type="scientific">Lachnospira eligens (strain ATCC 27750 / DSM 3376 / VPI C15-48 / C15-B4)</name>
    <name type="common">Eubacterium eligens</name>
    <dbReference type="NCBI Taxonomy" id="515620"/>
    <lineage>
        <taxon>Bacteria</taxon>
        <taxon>Bacillati</taxon>
        <taxon>Bacillota</taxon>
        <taxon>Clostridia</taxon>
        <taxon>Lachnospirales</taxon>
        <taxon>Lachnospiraceae</taxon>
        <taxon>Lachnospira</taxon>
    </lineage>
</organism>
<feature type="domain" description="PLD phosphodiesterase" evidence="2">
    <location>
        <begin position="404"/>
        <end position="431"/>
    </location>
</feature>
<dbReference type="KEGG" id="eel:EUBELI_00463"/>
<keyword evidence="1" id="KW-0472">Membrane</keyword>
<protein>
    <recommendedName>
        <fullName evidence="2">PLD phosphodiesterase domain-containing protein</fullName>
    </recommendedName>
</protein>
<evidence type="ECO:0000256" key="1">
    <source>
        <dbReference type="SAM" id="Phobius"/>
    </source>
</evidence>
<dbReference type="GO" id="GO:0030572">
    <property type="term" value="F:phosphatidyltransferase activity"/>
    <property type="evidence" value="ECO:0007669"/>
    <property type="project" value="UniProtKB-ARBA"/>
</dbReference>